<feature type="compositionally biased region" description="Gly residues" evidence="1">
    <location>
        <begin position="228"/>
        <end position="246"/>
    </location>
</feature>
<name>A0A518H8I5_9BACT</name>
<evidence type="ECO:0000313" key="4">
    <source>
        <dbReference type="Proteomes" id="UP000317835"/>
    </source>
</evidence>
<accession>A0A518H8I5</accession>
<dbReference type="RefSeq" id="WP_145274379.1">
    <property type="nucleotide sequence ID" value="NZ_CP036426.1"/>
</dbReference>
<evidence type="ECO:0000313" key="3">
    <source>
        <dbReference type="EMBL" id="QDV37086.1"/>
    </source>
</evidence>
<evidence type="ECO:0000256" key="1">
    <source>
        <dbReference type="SAM" id="MobiDB-lite"/>
    </source>
</evidence>
<feature type="signal peptide" evidence="2">
    <location>
        <begin position="1"/>
        <end position="23"/>
    </location>
</feature>
<dbReference type="AlphaFoldDB" id="A0A518H8I5"/>
<keyword evidence="2" id="KW-0732">Signal</keyword>
<keyword evidence="4" id="KW-1185">Reference proteome</keyword>
<sequence precursor="true">MNATRRMTIALGIVALLAAPAAAQRGGGQGQGRFGQGMRMGMPGGLAQLAMAPPVQEELALSDDQIAKIEPIGEQLRSDMMSRMQEMRDQLGDLAPEARRDRFEQMSRELNAAAKVRLEAVLKPEQLDRLVQIELQQQGVQAFSEPAVVETLKLTDDQKAEIDGLLETYRTEVREAFEAARGSEDRGAVMRELVELRQSSMDAAMAVLTDDQKASWEELTGEPFQMGPGFGPGGGRGGPGGGRPND</sequence>
<reference evidence="3 4" key="1">
    <citation type="submission" date="2019-02" db="EMBL/GenBank/DDBJ databases">
        <title>Deep-cultivation of Planctomycetes and their phenomic and genomic characterization uncovers novel biology.</title>
        <authorList>
            <person name="Wiegand S."/>
            <person name="Jogler M."/>
            <person name="Boedeker C."/>
            <person name="Pinto D."/>
            <person name="Vollmers J."/>
            <person name="Rivas-Marin E."/>
            <person name="Kohn T."/>
            <person name="Peeters S.H."/>
            <person name="Heuer A."/>
            <person name="Rast P."/>
            <person name="Oberbeckmann S."/>
            <person name="Bunk B."/>
            <person name="Jeske O."/>
            <person name="Meyerdierks A."/>
            <person name="Storesund J.E."/>
            <person name="Kallscheuer N."/>
            <person name="Luecker S."/>
            <person name="Lage O.M."/>
            <person name="Pohl T."/>
            <person name="Merkel B.J."/>
            <person name="Hornburger P."/>
            <person name="Mueller R.-W."/>
            <person name="Bruemmer F."/>
            <person name="Labrenz M."/>
            <person name="Spormann A.M."/>
            <person name="Op den Camp H."/>
            <person name="Overmann J."/>
            <person name="Amann R."/>
            <person name="Jetten M.S.M."/>
            <person name="Mascher T."/>
            <person name="Medema M.H."/>
            <person name="Devos D.P."/>
            <person name="Kaster A.-K."/>
            <person name="Ovreas L."/>
            <person name="Rohde M."/>
            <person name="Galperin M.Y."/>
            <person name="Jogler C."/>
        </authorList>
    </citation>
    <scope>NUCLEOTIDE SEQUENCE [LARGE SCALE GENOMIC DNA]</scope>
    <source>
        <strain evidence="3 4">ElP</strain>
    </source>
</reference>
<dbReference type="Proteomes" id="UP000317835">
    <property type="component" value="Chromosome"/>
</dbReference>
<protein>
    <submittedName>
        <fullName evidence="3">LTXXQ motif protein</fullName>
    </submittedName>
</protein>
<organism evidence="3 4">
    <name type="scientific">Tautonia plasticadhaerens</name>
    <dbReference type="NCBI Taxonomy" id="2527974"/>
    <lineage>
        <taxon>Bacteria</taxon>
        <taxon>Pseudomonadati</taxon>
        <taxon>Planctomycetota</taxon>
        <taxon>Planctomycetia</taxon>
        <taxon>Isosphaerales</taxon>
        <taxon>Isosphaeraceae</taxon>
        <taxon>Tautonia</taxon>
    </lineage>
</organism>
<gene>
    <name evidence="3" type="ORF">ElP_50190</name>
</gene>
<dbReference type="KEGG" id="tpla:ElP_50190"/>
<dbReference type="OrthoDB" id="269290at2"/>
<feature type="region of interest" description="Disordered" evidence="1">
    <location>
        <begin position="221"/>
        <end position="246"/>
    </location>
</feature>
<feature type="chain" id="PRO_5022235040" evidence="2">
    <location>
        <begin position="24"/>
        <end position="246"/>
    </location>
</feature>
<dbReference type="EMBL" id="CP036426">
    <property type="protein sequence ID" value="QDV37086.1"/>
    <property type="molecule type" value="Genomic_DNA"/>
</dbReference>
<evidence type="ECO:0000256" key="2">
    <source>
        <dbReference type="SAM" id="SignalP"/>
    </source>
</evidence>
<proteinExistence type="predicted"/>